<feature type="region of interest" description="Disordered" evidence="1">
    <location>
        <begin position="239"/>
        <end position="317"/>
    </location>
</feature>
<feature type="compositionally biased region" description="Low complexity" evidence="1">
    <location>
        <begin position="264"/>
        <end position="280"/>
    </location>
</feature>
<evidence type="ECO:0000313" key="2">
    <source>
        <dbReference type="EMBL" id="CAD7574614.1"/>
    </source>
</evidence>
<reference evidence="2" key="1">
    <citation type="submission" date="2020-11" db="EMBL/GenBank/DDBJ databases">
        <authorList>
            <person name="Tran Van P."/>
        </authorList>
    </citation>
    <scope>NUCLEOTIDE SEQUENCE</scope>
</reference>
<feature type="compositionally biased region" description="Gly residues" evidence="1">
    <location>
        <begin position="308"/>
        <end position="317"/>
    </location>
</feature>
<organism evidence="2">
    <name type="scientific">Timema californicum</name>
    <name type="common">California timema</name>
    <name type="synonym">Walking stick</name>
    <dbReference type="NCBI Taxonomy" id="61474"/>
    <lineage>
        <taxon>Eukaryota</taxon>
        <taxon>Metazoa</taxon>
        <taxon>Ecdysozoa</taxon>
        <taxon>Arthropoda</taxon>
        <taxon>Hexapoda</taxon>
        <taxon>Insecta</taxon>
        <taxon>Pterygota</taxon>
        <taxon>Neoptera</taxon>
        <taxon>Polyneoptera</taxon>
        <taxon>Phasmatodea</taxon>
        <taxon>Timematodea</taxon>
        <taxon>Timematoidea</taxon>
        <taxon>Timematidae</taxon>
        <taxon>Timema</taxon>
    </lineage>
</organism>
<dbReference type="AlphaFoldDB" id="A0A7R9P9H4"/>
<protein>
    <submittedName>
        <fullName evidence="2">(California timema) hypothetical protein</fullName>
    </submittedName>
</protein>
<gene>
    <name evidence="2" type="ORF">TCMB3V08_LOCUS7223</name>
</gene>
<name>A0A7R9P9H4_TIMCA</name>
<evidence type="ECO:0000256" key="1">
    <source>
        <dbReference type="SAM" id="MobiDB-lite"/>
    </source>
</evidence>
<dbReference type="EMBL" id="OE182486">
    <property type="protein sequence ID" value="CAD7574614.1"/>
    <property type="molecule type" value="Genomic_DNA"/>
</dbReference>
<feature type="compositionally biased region" description="Low complexity" evidence="1">
    <location>
        <begin position="243"/>
        <end position="253"/>
    </location>
</feature>
<feature type="compositionally biased region" description="Polar residues" evidence="1">
    <location>
        <begin position="254"/>
        <end position="263"/>
    </location>
</feature>
<accession>A0A7R9P9H4</accession>
<sequence length="317" mass="34577">MPLAHIMAAAFTMPRQELDTVLIPFNPLLLGPVLHPDAVGLRHVCNSPAEGYSHIFRSNFSLETKESARLPPEESLGVMFLDIKGYVRRGVLRTWHEQWVLTPAQNKLRSIRDSVSLWPPSIRKSRIEEVIVTRLCIGHIFLTQGFLLRGDPPPVCEFCDAPLSVYHILMALYLTNKHYVEKAAAFVMDNSRGCDLESARKDSCKSSFGKESDGGIDTNKYRMVFVINCDLGMGIGKTASQVSSSGHTPESSSGRTPTSTLGKPSSPIWRTPSSPSRRTPSNPPRSPKLHAAVVEPLNAASGTPEVGMSGGTGEAAK</sequence>
<proteinExistence type="predicted"/>